<dbReference type="EMBL" id="CM001219">
    <property type="protein sequence ID" value="AES70895.1"/>
    <property type="molecule type" value="Genomic_DNA"/>
</dbReference>
<reference evidence="1 3" key="1">
    <citation type="journal article" date="2011" name="Nature">
        <title>The Medicago genome provides insight into the evolution of rhizobial symbioses.</title>
        <authorList>
            <person name="Young N.D."/>
            <person name="Debelle F."/>
            <person name="Oldroyd G.E."/>
            <person name="Geurts R."/>
            <person name="Cannon S.B."/>
            <person name="Udvardi M.K."/>
            <person name="Benedito V.A."/>
            <person name="Mayer K.F."/>
            <person name="Gouzy J."/>
            <person name="Schoof H."/>
            <person name="Van de Peer Y."/>
            <person name="Proost S."/>
            <person name="Cook D.R."/>
            <person name="Meyers B.C."/>
            <person name="Spannagl M."/>
            <person name="Cheung F."/>
            <person name="De Mita S."/>
            <person name="Krishnakumar V."/>
            <person name="Gundlach H."/>
            <person name="Zhou S."/>
            <person name="Mudge J."/>
            <person name="Bharti A.K."/>
            <person name="Murray J.D."/>
            <person name="Naoumkina M.A."/>
            <person name="Rosen B."/>
            <person name="Silverstein K.A."/>
            <person name="Tang H."/>
            <person name="Rombauts S."/>
            <person name="Zhao P.X."/>
            <person name="Zhou P."/>
            <person name="Barbe V."/>
            <person name="Bardou P."/>
            <person name="Bechner M."/>
            <person name="Bellec A."/>
            <person name="Berger A."/>
            <person name="Berges H."/>
            <person name="Bidwell S."/>
            <person name="Bisseling T."/>
            <person name="Choisne N."/>
            <person name="Couloux A."/>
            <person name="Denny R."/>
            <person name="Deshpande S."/>
            <person name="Dai X."/>
            <person name="Doyle J.J."/>
            <person name="Dudez A.M."/>
            <person name="Farmer A.D."/>
            <person name="Fouteau S."/>
            <person name="Franken C."/>
            <person name="Gibelin C."/>
            <person name="Gish J."/>
            <person name="Goldstein S."/>
            <person name="Gonzalez A.J."/>
            <person name="Green P.J."/>
            <person name="Hallab A."/>
            <person name="Hartog M."/>
            <person name="Hua A."/>
            <person name="Humphray S.J."/>
            <person name="Jeong D.H."/>
            <person name="Jing Y."/>
            <person name="Jocker A."/>
            <person name="Kenton S.M."/>
            <person name="Kim D.J."/>
            <person name="Klee K."/>
            <person name="Lai H."/>
            <person name="Lang C."/>
            <person name="Lin S."/>
            <person name="Macmil S.L."/>
            <person name="Magdelenat G."/>
            <person name="Matthews L."/>
            <person name="McCorrison J."/>
            <person name="Monaghan E.L."/>
            <person name="Mun J.H."/>
            <person name="Najar F.Z."/>
            <person name="Nicholson C."/>
            <person name="Noirot C."/>
            <person name="O'Bleness M."/>
            <person name="Paule C.R."/>
            <person name="Poulain J."/>
            <person name="Prion F."/>
            <person name="Qin B."/>
            <person name="Qu C."/>
            <person name="Retzel E.F."/>
            <person name="Riddle C."/>
            <person name="Sallet E."/>
            <person name="Samain S."/>
            <person name="Samson N."/>
            <person name="Sanders I."/>
            <person name="Saurat O."/>
            <person name="Scarpelli C."/>
            <person name="Schiex T."/>
            <person name="Segurens B."/>
            <person name="Severin A.J."/>
            <person name="Sherrier D.J."/>
            <person name="Shi R."/>
            <person name="Sims S."/>
            <person name="Singer S.R."/>
            <person name="Sinharoy S."/>
            <person name="Sterck L."/>
            <person name="Viollet A."/>
            <person name="Wang B.B."/>
            <person name="Wang K."/>
            <person name="Wang M."/>
            <person name="Wang X."/>
            <person name="Warfsmann J."/>
            <person name="Weissenbach J."/>
            <person name="White D.D."/>
            <person name="White J.D."/>
            <person name="Wiley G.B."/>
            <person name="Wincker P."/>
            <person name="Xing Y."/>
            <person name="Yang L."/>
            <person name="Yao Z."/>
            <person name="Ying F."/>
            <person name="Zhai J."/>
            <person name="Zhou L."/>
            <person name="Zuber A."/>
            <person name="Denarie J."/>
            <person name="Dixon R.A."/>
            <person name="May G.D."/>
            <person name="Schwartz D.C."/>
            <person name="Rogers J."/>
            <person name="Quetier F."/>
            <person name="Town C.D."/>
            <person name="Roe B.A."/>
        </authorList>
    </citation>
    <scope>NUCLEOTIDE SEQUENCE [LARGE SCALE GENOMIC DNA]</scope>
    <source>
        <strain evidence="1">A17</strain>
        <strain evidence="2 3">cv. Jemalong A17</strain>
    </source>
</reference>
<dbReference type="PANTHER" id="PTHR47074">
    <property type="entry name" value="BNAC02G40300D PROTEIN"/>
    <property type="match status" value="1"/>
</dbReference>
<dbReference type="InterPro" id="IPR052929">
    <property type="entry name" value="RNase_H-like_EbsB-rel"/>
</dbReference>
<reference evidence="2" key="3">
    <citation type="submission" date="2015-04" db="UniProtKB">
        <authorList>
            <consortium name="EnsemblPlants"/>
        </authorList>
    </citation>
    <scope>IDENTIFICATION</scope>
    <source>
        <strain evidence="2">cv. Jemalong A17</strain>
    </source>
</reference>
<reference evidence="1 3" key="2">
    <citation type="journal article" date="2014" name="BMC Genomics">
        <title>An improved genome release (version Mt4.0) for the model legume Medicago truncatula.</title>
        <authorList>
            <person name="Tang H."/>
            <person name="Krishnakumar V."/>
            <person name="Bidwell S."/>
            <person name="Rosen B."/>
            <person name="Chan A."/>
            <person name="Zhou S."/>
            <person name="Gentzbittel L."/>
            <person name="Childs K.L."/>
            <person name="Yandell M."/>
            <person name="Gundlach H."/>
            <person name="Mayer K.F."/>
            <person name="Schwartz D.C."/>
            <person name="Town C.D."/>
        </authorList>
    </citation>
    <scope>GENOME REANNOTATION</scope>
    <source>
        <strain evidence="2 3">cv. Jemalong A17</strain>
    </source>
</reference>
<name>G7J801_MEDTR</name>
<sequence length="70" mass="8150">MQHQHSQQQMVQVWQPPNEDYVKCNVDAALFGEQRCFGIGMFLRNHQGHFIKALTKWYEGTPPPHEAEAL</sequence>
<dbReference type="PaxDb" id="3880-AES70895"/>
<dbReference type="PANTHER" id="PTHR47074:SF72">
    <property type="entry name" value="RNASE H TYPE-1 DOMAIN-CONTAINING PROTEIN"/>
    <property type="match status" value="1"/>
</dbReference>
<evidence type="ECO:0000313" key="3">
    <source>
        <dbReference type="Proteomes" id="UP000002051"/>
    </source>
</evidence>
<dbReference type="EnsemblPlants" id="AES70895">
    <property type="protein sequence ID" value="AES70895"/>
    <property type="gene ID" value="MTR_3g064620"/>
</dbReference>
<gene>
    <name evidence="1" type="ordered locus">MTR_3g064620</name>
</gene>
<dbReference type="Proteomes" id="UP000002051">
    <property type="component" value="Chromosome 3"/>
</dbReference>
<dbReference type="AlphaFoldDB" id="G7J801"/>
<accession>G7J801</accession>
<evidence type="ECO:0000313" key="1">
    <source>
        <dbReference type="EMBL" id="AES70895.1"/>
    </source>
</evidence>
<protein>
    <recommendedName>
        <fullName evidence="4">RNase H type-1 domain-containing protein</fullName>
    </recommendedName>
</protein>
<evidence type="ECO:0000313" key="2">
    <source>
        <dbReference type="EnsemblPlants" id="AES70895"/>
    </source>
</evidence>
<dbReference type="OMA" id="VWQPPNE"/>
<organism evidence="1 3">
    <name type="scientific">Medicago truncatula</name>
    <name type="common">Barrel medic</name>
    <name type="synonym">Medicago tribuloides</name>
    <dbReference type="NCBI Taxonomy" id="3880"/>
    <lineage>
        <taxon>Eukaryota</taxon>
        <taxon>Viridiplantae</taxon>
        <taxon>Streptophyta</taxon>
        <taxon>Embryophyta</taxon>
        <taxon>Tracheophyta</taxon>
        <taxon>Spermatophyta</taxon>
        <taxon>Magnoliopsida</taxon>
        <taxon>eudicotyledons</taxon>
        <taxon>Gunneridae</taxon>
        <taxon>Pentapetalae</taxon>
        <taxon>rosids</taxon>
        <taxon>fabids</taxon>
        <taxon>Fabales</taxon>
        <taxon>Fabaceae</taxon>
        <taxon>Papilionoideae</taxon>
        <taxon>50 kb inversion clade</taxon>
        <taxon>NPAAA clade</taxon>
        <taxon>Hologalegina</taxon>
        <taxon>IRL clade</taxon>
        <taxon>Trifolieae</taxon>
        <taxon>Medicago</taxon>
    </lineage>
</organism>
<keyword evidence="3" id="KW-1185">Reference proteome</keyword>
<evidence type="ECO:0008006" key="4">
    <source>
        <dbReference type="Google" id="ProtNLM"/>
    </source>
</evidence>
<proteinExistence type="predicted"/>
<dbReference type="HOGENOM" id="CLU_2761592_0_0_1"/>